<name>A0A412B1I9_9FIRM</name>
<protein>
    <submittedName>
        <fullName evidence="2">Uncharacterized protein</fullName>
    </submittedName>
</protein>
<evidence type="ECO:0000313" key="3">
    <source>
        <dbReference type="Proteomes" id="UP000284751"/>
    </source>
</evidence>
<evidence type="ECO:0000313" key="2">
    <source>
        <dbReference type="EMBL" id="RGQ44834.1"/>
    </source>
</evidence>
<gene>
    <name evidence="2" type="ORF">DWY99_00690</name>
</gene>
<evidence type="ECO:0000256" key="1">
    <source>
        <dbReference type="SAM" id="MobiDB-lite"/>
    </source>
</evidence>
<reference evidence="2 3" key="1">
    <citation type="submission" date="2018-08" db="EMBL/GenBank/DDBJ databases">
        <title>A genome reference for cultivated species of the human gut microbiota.</title>
        <authorList>
            <person name="Zou Y."/>
            <person name="Xue W."/>
            <person name="Luo G."/>
        </authorList>
    </citation>
    <scope>NUCLEOTIDE SEQUENCE [LARGE SCALE GENOMIC DNA]</scope>
    <source>
        <strain evidence="2 3">AF28-26</strain>
    </source>
</reference>
<feature type="region of interest" description="Disordered" evidence="1">
    <location>
        <begin position="128"/>
        <end position="193"/>
    </location>
</feature>
<accession>A0A412B1I9</accession>
<comment type="caution">
    <text evidence="2">The sequence shown here is derived from an EMBL/GenBank/DDBJ whole genome shotgun (WGS) entry which is preliminary data.</text>
</comment>
<organism evidence="2 3">
    <name type="scientific">[Clostridium] leptum</name>
    <dbReference type="NCBI Taxonomy" id="1535"/>
    <lineage>
        <taxon>Bacteria</taxon>
        <taxon>Bacillati</taxon>
        <taxon>Bacillota</taxon>
        <taxon>Clostridia</taxon>
        <taxon>Eubacteriales</taxon>
        <taxon>Oscillospiraceae</taxon>
        <taxon>Oscillospiraceae incertae sedis</taxon>
    </lineage>
</organism>
<dbReference type="AlphaFoldDB" id="A0A412B1I9"/>
<sequence>MRLDKNTGKTIAFACVILFAGILFSTWVLPAATEDKSEQAVVMPVMLNNPQKIIESPAMKADPQKLYPAVYSLRVPLNTSQIDETVVQARNLFLKNVSEDVEYLFNLKIDSVIMEKYAEAWRLTPGKVTVPSEPVWEPDDAQSGDLSPQTGSGPEGTLSEPGAEDPESGSTGTSEEPQDSSLEPSDEEKELEAKLQQEEYERQQEEYQKRLRKYEQYLYEEKKGDAFSLDILFTDAKSTTWRITACGYADEIIALHCVKEDIEVTPVSIFQERNLDLADIITTKMNSAIALFRSRIDSVKAVNDIYDNGYYLDYIELCVESPSSELYWNIYGWIPETRRILVAGFRGDTNTPVCYGLVPLSENLSELLIKYSDNPEDFSSTNGYGY</sequence>
<proteinExistence type="predicted"/>
<dbReference type="EMBL" id="QRTC01000001">
    <property type="protein sequence ID" value="RGQ44834.1"/>
    <property type="molecule type" value="Genomic_DNA"/>
</dbReference>
<dbReference type="Proteomes" id="UP000284751">
    <property type="component" value="Unassembled WGS sequence"/>
</dbReference>
<feature type="compositionally biased region" description="Polar residues" evidence="1">
    <location>
        <begin position="168"/>
        <end position="183"/>
    </location>
</feature>